<dbReference type="Proteomes" id="UP000295788">
    <property type="component" value="Unassembled WGS sequence"/>
</dbReference>
<sequence length="31" mass="3747">MPIAVIPNYLEDEESHHYSVLMEWENPFINE</sequence>
<keyword evidence="2" id="KW-1185">Reference proteome</keyword>
<protein>
    <submittedName>
        <fullName evidence="1">Uncharacterized protein</fullName>
    </submittedName>
</protein>
<gene>
    <name evidence="1" type="ORF">EDD72_11051</name>
</gene>
<reference evidence="1 2" key="1">
    <citation type="submission" date="2019-03" db="EMBL/GenBank/DDBJ databases">
        <title>Genomic Encyclopedia of Type Strains, Phase IV (KMG-IV): sequencing the most valuable type-strain genomes for metagenomic binning, comparative biology and taxonomic classification.</title>
        <authorList>
            <person name="Goeker M."/>
        </authorList>
    </citation>
    <scope>NUCLEOTIDE SEQUENCE [LARGE SCALE GENOMIC DNA]</scope>
    <source>
        <strain evidence="1 2">DSM 23802</strain>
    </source>
</reference>
<proteinExistence type="predicted"/>
<comment type="caution">
    <text evidence="1">The sequence shown here is derived from an EMBL/GenBank/DDBJ whole genome shotgun (WGS) entry which is preliminary data.</text>
</comment>
<evidence type="ECO:0000313" key="2">
    <source>
        <dbReference type="Proteomes" id="UP000295788"/>
    </source>
</evidence>
<dbReference type="AlphaFoldDB" id="A0A4R3KG22"/>
<dbReference type="EMBL" id="SMAB01000010">
    <property type="protein sequence ID" value="TCS82115.1"/>
    <property type="molecule type" value="Genomic_DNA"/>
</dbReference>
<name>A0A4R3KG22_9BACI</name>
<accession>A0A4R3KG22</accession>
<evidence type="ECO:0000313" key="1">
    <source>
        <dbReference type="EMBL" id="TCS82115.1"/>
    </source>
</evidence>
<organism evidence="1 2">
    <name type="scientific">Tepidibacillus fermentans</name>
    <dbReference type="NCBI Taxonomy" id="1281767"/>
    <lineage>
        <taxon>Bacteria</taxon>
        <taxon>Bacillati</taxon>
        <taxon>Bacillota</taxon>
        <taxon>Bacilli</taxon>
        <taxon>Bacillales</taxon>
        <taxon>Bacillaceae</taxon>
        <taxon>Tepidibacillus</taxon>
    </lineage>
</organism>